<protein>
    <submittedName>
        <fullName evidence="2">Uncharacterized protein</fullName>
    </submittedName>
</protein>
<evidence type="ECO:0000313" key="3">
    <source>
        <dbReference type="Proteomes" id="UP000260351"/>
    </source>
</evidence>
<accession>A0A3E1K4G8</accession>
<dbReference type="EMBL" id="QUZK01000053">
    <property type="protein sequence ID" value="RFF28925.1"/>
    <property type="molecule type" value="Genomic_DNA"/>
</dbReference>
<evidence type="ECO:0000256" key="1">
    <source>
        <dbReference type="SAM" id="MobiDB-lite"/>
    </source>
</evidence>
<comment type="caution">
    <text evidence="2">The sequence shown here is derived from an EMBL/GenBank/DDBJ whole genome shotgun (WGS) entry which is preliminary data.</text>
</comment>
<dbReference type="Proteomes" id="UP000260351">
    <property type="component" value="Unassembled WGS sequence"/>
</dbReference>
<gene>
    <name evidence="2" type="ORF">DZC52_15205</name>
</gene>
<dbReference type="AlphaFoldDB" id="A0A3E1K4G8"/>
<organism evidence="2 3">
    <name type="scientific">Wenzhouxiangella sediminis</name>
    <dbReference type="NCBI Taxonomy" id="1792836"/>
    <lineage>
        <taxon>Bacteria</taxon>
        <taxon>Pseudomonadati</taxon>
        <taxon>Pseudomonadota</taxon>
        <taxon>Gammaproteobacteria</taxon>
        <taxon>Chromatiales</taxon>
        <taxon>Wenzhouxiangellaceae</taxon>
        <taxon>Wenzhouxiangella</taxon>
    </lineage>
</organism>
<proteinExistence type="predicted"/>
<name>A0A3E1K4G8_9GAMM</name>
<keyword evidence="3" id="KW-1185">Reference proteome</keyword>
<evidence type="ECO:0000313" key="2">
    <source>
        <dbReference type="EMBL" id="RFF28925.1"/>
    </source>
</evidence>
<sequence>MPLAAQEASESSDESADDKPLTTPAQRAAESDYVVLAQLHIFKYETRRDIPVEGDTWFDVLVPYKVPMPVERMKVVEEGFGEGKCYFDDVELFNEMPRYLLFLVNNPEGEAGEVRGHPDGCAVPVATTTDNRYVVRWPIENMRFEGDVESLVQEYELHGPGAFVDLSDLVGYRREEEIERLHLVEAEDDRGRDFIYRYTRGIPLSDFRSELIGTDNLTLDRVQRGN</sequence>
<reference evidence="2 3" key="1">
    <citation type="submission" date="2018-08" db="EMBL/GenBank/DDBJ databases">
        <title>Wenzhouxiangella salilacus sp. nov., a novel bacterium isolated from a saline lake in Xinjiang Province, China.</title>
        <authorList>
            <person name="Han S."/>
        </authorList>
    </citation>
    <scope>NUCLEOTIDE SEQUENCE [LARGE SCALE GENOMIC DNA]</scope>
    <source>
        <strain evidence="2 3">XDB06</strain>
    </source>
</reference>
<feature type="region of interest" description="Disordered" evidence="1">
    <location>
        <begin position="1"/>
        <end position="24"/>
    </location>
</feature>